<keyword evidence="15" id="KW-1185">Reference proteome</keyword>
<dbReference type="InterPro" id="IPR004114">
    <property type="entry name" value="THUMP_dom"/>
</dbReference>
<feature type="binding site" evidence="11">
    <location>
        <position position="289"/>
    </location>
    <ligand>
        <name>ATP</name>
        <dbReference type="ChEBI" id="CHEBI:30616"/>
    </ligand>
</feature>
<dbReference type="CDD" id="cd00158">
    <property type="entry name" value="RHOD"/>
    <property type="match status" value="1"/>
</dbReference>
<evidence type="ECO:0000256" key="8">
    <source>
        <dbReference type="ARBA" id="ARBA00022977"/>
    </source>
</evidence>
<dbReference type="Pfam" id="PF02568">
    <property type="entry name" value="ThiI"/>
    <property type="match status" value="1"/>
</dbReference>
<dbReference type="CDD" id="cd01712">
    <property type="entry name" value="PPase_ThiI"/>
    <property type="match status" value="1"/>
</dbReference>
<dbReference type="CDD" id="cd11716">
    <property type="entry name" value="THUMP_ThiI"/>
    <property type="match status" value="1"/>
</dbReference>
<dbReference type="HAMAP" id="MF_00021">
    <property type="entry name" value="ThiI"/>
    <property type="match status" value="1"/>
</dbReference>
<dbReference type="InterPro" id="IPR003720">
    <property type="entry name" value="tRNA_STrfase"/>
</dbReference>
<evidence type="ECO:0000313" key="15">
    <source>
        <dbReference type="Proteomes" id="UP000095672"/>
    </source>
</evidence>
<feature type="domain" description="Rhodanese" evidence="12">
    <location>
        <begin position="405"/>
        <end position="486"/>
    </location>
</feature>
<dbReference type="GO" id="GO:0002937">
    <property type="term" value="P:tRNA 4-thiouridine biosynthesis"/>
    <property type="evidence" value="ECO:0007669"/>
    <property type="project" value="TreeGrafter"/>
</dbReference>
<dbReference type="GO" id="GO:0004810">
    <property type="term" value="F:CCA tRNA nucleotidyltransferase activity"/>
    <property type="evidence" value="ECO:0007669"/>
    <property type="project" value="InterPro"/>
</dbReference>
<feature type="binding site" evidence="11">
    <location>
        <begin position="185"/>
        <end position="186"/>
    </location>
    <ligand>
        <name>ATP</name>
        <dbReference type="ChEBI" id="CHEBI:30616"/>
    </ligand>
</feature>
<proteinExistence type="inferred from homology"/>
<reference evidence="15" key="1">
    <citation type="submission" date="2016-01" db="EMBL/GenBank/DDBJ databases">
        <title>Complete genome sequence of Microbulbifer sp. CCB-MM1, a halophile isolated from Matang Mangrove Forest, Perak.</title>
        <authorList>
            <person name="Moh T.H."/>
            <person name="Dinesh B."/>
            <person name="Lau N.-S."/>
            <person name="Go F."/>
            <person name="Alexander Chong S.-C."/>
        </authorList>
    </citation>
    <scope>NUCLEOTIDE SEQUENCE [LARGE SCALE GENOMIC DNA]</scope>
    <source>
        <strain evidence="15">CCB-MM1</strain>
    </source>
</reference>
<dbReference type="KEGG" id="micc:AUP74_00727"/>
<comment type="subcellular location">
    <subcellularLocation>
        <location evidence="1 11">Cytoplasm</location>
    </subcellularLocation>
</comment>
<dbReference type="EC" id="2.8.1.4" evidence="11"/>
<feature type="domain" description="THUMP" evidence="13">
    <location>
        <begin position="63"/>
        <end position="167"/>
    </location>
</feature>
<dbReference type="GO" id="GO:0009228">
    <property type="term" value="P:thiamine biosynthetic process"/>
    <property type="evidence" value="ECO:0007669"/>
    <property type="project" value="UniProtKB-KW"/>
</dbReference>
<evidence type="ECO:0000256" key="5">
    <source>
        <dbReference type="ARBA" id="ARBA00022741"/>
    </source>
</evidence>
<evidence type="ECO:0000256" key="10">
    <source>
        <dbReference type="ARBA" id="ARBA00023284"/>
    </source>
</evidence>
<evidence type="ECO:0000256" key="1">
    <source>
        <dbReference type="ARBA" id="ARBA00004496"/>
    </source>
</evidence>
<evidence type="ECO:0000259" key="12">
    <source>
        <dbReference type="PROSITE" id="PS50206"/>
    </source>
</evidence>
<dbReference type="InterPro" id="IPR001763">
    <property type="entry name" value="Rhodanese-like_dom"/>
</dbReference>
<evidence type="ECO:0000256" key="9">
    <source>
        <dbReference type="ARBA" id="ARBA00023157"/>
    </source>
</evidence>
<keyword evidence="2 11" id="KW-0963">Cytoplasm</keyword>
<dbReference type="EMBL" id="CP014143">
    <property type="protein sequence ID" value="AOS96195.1"/>
    <property type="molecule type" value="Genomic_DNA"/>
</dbReference>
<dbReference type="InterPro" id="IPR020536">
    <property type="entry name" value="ThiI_AANH"/>
</dbReference>
<dbReference type="InterPro" id="IPR049961">
    <property type="entry name" value="ThiI_N"/>
</dbReference>
<sequence length="490" mass="55398">MHFVVKFFPEITIKSNPVRKRMSKQLKDNLRILLHRVDDRIKVLKDWEKIEVIAPDAVAHLSDRIEEVLAHTPGIANFARVQQFPLGDMHDVYEKTFSVWGDKLDGKTFCVRVKRSGKHDFQSLDVEQYVGGGLNKNTGATGVKLKNPDVTVKLEIRHDKLNVIEELHQGLGGFPLGTQDPVLSLVSGGFDSIVASYLTIKRGIRTHFLFFNLGGRQHELGVKEVSYYLWNRYGSSHRVRFVSVPFDEVVTEILTNVDDSHMGVILKRMMLRAATAIANELQVDALVTGEAIAQVSSQTLKNLSVIDSVTDTLVLRPLIVSDKSDIIRTAREIGTEEFAANMPEYCGVISVKPTTRAKRERVEEEESHFDFSVLDRAVNNRVIQNIDQVVEEVEGEVPDVEVVSEPGEAVIIDIRHPDEEELDPLELENSQVEVIPFYRLNSAFSKLDPEKKYLLYCSRGVMSRLHASHLLDEGYRNVAVLRPHLPHRPD</sequence>
<dbReference type="Gene3D" id="3.40.50.620">
    <property type="entry name" value="HUPs"/>
    <property type="match status" value="1"/>
</dbReference>
<evidence type="ECO:0000256" key="3">
    <source>
        <dbReference type="ARBA" id="ARBA00022555"/>
    </source>
</evidence>
<dbReference type="RefSeq" id="WP_069948692.1">
    <property type="nucleotide sequence ID" value="NZ_CP014143.1"/>
</dbReference>
<comment type="pathway">
    <text evidence="11">Cofactor biosynthesis; thiamine diphosphate biosynthesis.</text>
</comment>
<comment type="similarity">
    <text evidence="11">Belongs to the ThiI family.</text>
</comment>
<dbReference type="GO" id="GO:0140741">
    <property type="term" value="F:tRNA-uracil-4 sulfurtransferase activity"/>
    <property type="evidence" value="ECO:0007669"/>
    <property type="project" value="UniProtKB-EC"/>
</dbReference>
<dbReference type="PANTHER" id="PTHR43209:SF1">
    <property type="entry name" value="TRNA SULFURTRANSFERASE"/>
    <property type="match status" value="1"/>
</dbReference>
<dbReference type="SMART" id="SM00981">
    <property type="entry name" value="THUMP"/>
    <property type="match status" value="1"/>
</dbReference>
<dbReference type="GO" id="GO:0009229">
    <property type="term" value="P:thiamine diphosphate biosynthetic process"/>
    <property type="evidence" value="ECO:0007669"/>
    <property type="project" value="UniProtKB-UniRule"/>
</dbReference>
<evidence type="ECO:0000256" key="7">
    <source>
        <dbReference type="ARBA" id="ARBA00022884"/>
    </source>
</evidence>
<feature type="binding site" evidence="11">
    <location>
        <position position="267"/>
    </location>
    <ligand>
        <name>ATP</name>
        <dbReference type="ChEBI" id="CHEBI:30616"/>
    </ligand>
</feature>
<dbReference type="SUPFAM" id="SSF52821">
    <property type="entry name" value="Rhodanese/Cell cycle control phosphatase"/>
    <property type="match status" value="1"/>
</dbReference>
<dbReference type="GO" id="GO:0000049">
    <property type="term" value="F:tRNA binding"/>
    <property type="evidence" value="ECO:0007669"/>
    <property type="project" value="UniProtKB-UniRule"/>
</dbReference>
<keyword evidence="5 11" id="KW-0547">Nucleotide-binding</keyword>
<dbReference type="InterPro" id="IPR014729">
    <property type="entry name" value="Rossmann-like_a/b/a_fold"/>
</dbReference>
<dbReference type="Proteomes" id="UP000095672">
    <property type="component" value="Chromosome"/>
</dbReference>
<evidence type="ECO:0000256" key="11">
    <source>
        <dbReference type="HAMAP-Rule" id="MF_00021"/>
    </source>
</evidence>
<dbReference type="InterPro" id="IPR049962">
    <property type="entry name" value="THUMP_ThiI"/>
</dbReference>
<dbReference type="Gene3D" id="3.30.2130.30">
    <property type="match status" value="1"/>
</dbReference>
<evidence type="ECO:0000313" key="14">
    <source>
        <dbReference type="EMBL" id="AOS96195.1"/>
    </source>
</evidence>
<comment type="catalytic activity">
    <reaction evidence="11">
        <text>[ThiS sulfur-carrier protein]-C-terminal Gly-Gly-AMP + S-sulfanyl-L-cysteinyl-[cysteine desulfurase] + AH2 = [ThiS sulfur-carrier protein]-C-terminal-Gly-aminoethanethioate + L-cysteinyl-[cysteine desulfurase] + A + AMP + 2 H(+)</text>
        <dbReference type="Rhea" id="RHEA:43340"/>
        <dbReference type="Rhea" id="RHEA-COMP:12157"/>
        <dbReference type="Rhea" id="RHEA-COMP:12158"/>
        <dbReference type="Rhea" id="RHEA-COMP:12910"/>
        <dbReference type="Rhea" id="RHEA-COMP:19908"/>
        <dbReference type="ChEBI" id="CHEBI:13193"/>
        <dbReference type="ChEBI" id="CHEBI:15378"/>
        <dbReference type="ChEBI" id="CHEBI:17499"/>
        <dbReference type="ChEBI" id="CHEBI:29950"/>
        <dbReference type="ChEBI" id="CHEBI:61963"/>
        <dbReference type="ChEBI" id="CHEBI:90618"/>
        <dbReference type="ChEBI" id="CHEBI:232372"/>
        <dbReference type="ChEBI" id="CHEBI:456215"/>
    </reaction>
</comment>
<evidence type="ECO:0000259" key="13">
    <source>
        <dbReference type="PROSITE" id="PS51165"/>
    </source>
</evidence>
<dbReference type="PROSITE" id="PS51165">
    <property type="entry name" value="THUMP"/>
    <property type="match status" value="1"/>
</dbReference>
<gene>
    <name evidence="11 14" type="primary">thiI</name>
    <name evidence="14" type="ORF">AUP74_00727</name>
</gene>
<keyword evidence="6 11" id="KW-0067">ATP-binding</keyword>
<evidence type="ECO:0000256" key="2">
    <source>
        <dbReference type="ARBA" id="ARBA00022490"/>
    </source>
</evidence>
<dbReference type="InterPro" id="IPR036873">
    <property type="entry name" value="Rhodanese-like_dom_sf"/>
</dbReference>
<dbReference type="Pfam" id="PF02926">
    <property type="entry name" value="THUMP"/>
    <property type="match status" value="1"/>
</dbReference>
<accession>A0A1C9W4Y1</accession>
<protein>
    <recommendedName>
        <fullName evidence="11">tRNA sulfurtransferase</fullName>
        <ecNumber evidence="11">2.8.1.4</ecNumber>
    </recommendedName>
    <alternativeName>
        <fullName evidence="11">Sulfur carrier protein ThiS sulfurtransferase</fullName>
    </alternativeName>
    <alternativeName>
        <fullName evidence="11">Thiamine biosynthesis protein ThiI</fullName>
    </alternativeName>
    <alternativeName>
        <fullName evidence="11">tRNA 4-thiouridine synthase</fullName>
    </alternativeName>
</protein>
<dbReference type="OrthoDB" id="9773948at2"/>
<comment type="catalytic activity">
    <reaction evidence="11">
        <text>[ThiI sulfur-carrier protein]-S-sulfanyl-L-cysteine + a uridine in tRNA + 2 reduced [2Fe-2S]-[ferredoxin] + ATP + H(+) = [ThiI sulfur-carrier protein]-L-cysteine + a 4-thiouridine in tRNA + 2 oxidized [2Fe-2S]-[ferredoxin] + AMP + diphosphate</text>
        <dbReference type="Rhea" id="RHEA:24176"/>
        <dbReference type="Rhea" id="RHEA-COMP:10000"/>
        <dbReference type="Rhea" id="RHEA-COMP:10001"/>
        <dbReference type="Rhea" id="RHEA-COMP:13337"/>
        <dbReference type="Rhea" id="RHEA-COMP:13338"/>
        <dbReference type="Rhea" id="RHEA-COMP:13339"/>
        <dbReference type="Rhea" id="RHEA-COMP:13340"/>
        <dbReference type="ChEBI" id="CHEBI:15378"/>
        <dbReference type="ChEBI" id="CHEBI:29950"/>
        <dbReference type="ChEBI" id="CHEBI:30616"/>
        <dbReference type="ChEBI" id="CHEBI:33019"/>
        <dbReference type="ChEBI" id="CHEBI:33737"/>
        <dbReference type="ChEBI" id="CHEBI:33738"/>
        <dbReference type="ChEBI" id="CHEBI:61963"/>
        <dbReference type="ChEBI" id="CHEBI:65315"/>
        <dbReference type="ChEBI" id="CHEBI:136798"/>
        <dbReference type="ChEBI" id="CHEBI:456215"/>
        <dbReference type="EC" id="2.8.1.4"/>
    </reaction>
</comment>
<dbReference type="NCBIfam" id="TIGR04271">
    <property type="entry name" value="ThiI_C_thiazole"/>
    <property type="match status" value="1"/>
</dbReference>
<keyword evidence="10" id="KW-0676">Redox-active center</keyword>
<feature type="active site" description="Cysteine persulfide intermediate" evidence="11">
    <location>
        <position position="457"/>
    </location>
</feature>
<dbReference type="Gene3D" id="3.40.250.10">
    <property type="entry name" value="Rhodanese-like domain"/>
    <property type="match status" value="1"/>
</dbReference>
<dbReference type="GO" id="GO:0052837">
    <property type="term" value="P:thiazole biosynthetic process"/>
    <property type="evidence" value="ECO:0007669"/>
    <property type="project" value="InterPro"/>
</dbReference>
<keyword evidence="9" id="KW-1015">Disulfide bond</keyword>
<dbReference type="PANTHER" id="PTHR43209">
    <property type="entry name" value="TRNA SULFURTRANSFERASE"/>
    <property type="match status" value="1"/>
</dbReference>
<dbReference type="InterPro" id="IPR050102">
    <property type="entry name" value="tRNA_sulfurtransferase_ThiI"/>
</dbReference>
<dbReference type="AlphaFoldDB" id="A0A1C9W4Y1"/>
<dbReference type="SUPFAM" id="SSF143437">
    <property type="entry name" value="THUMP domain-like"/>
    <property type="match status" value="1"/>
</dbReference>
<dbReference type="GO" id="GO:0005524">
    <property type="term" value="F:ATP binding"/>
    <property type="evidence" value="ECO:0007669"/>
    <property type="project" value="UniProtKB-UniRule"/>
</dbReference>
<keyword evidence="7 11" id="KW-0694">RNA-binding</keyword>
<evidence type="ECO:0000256" key="6">
    <source>
        <dbReference type="ARBA" id="ARBA00022840"/>
    </source>
</evidence>
<comment type="caution">
    <text evidence="11">Lacks conserved residue(s) required for the propagation of feature annotation.</text>
</comment>
<dbReference type="NCBIfam" id="TIGR00342">
    <property type="entry name" value="tRNA uracil 4-sulfurtransferase ThiI"/>
    <property type="match status" value="1"/>
</dbReference>
<dbReference type="STRING" id="1769779.AUP74_00727"/>
<evidence type="ECO:0000256" key="4">
    <source>
        <dbReference type="ARBA" id="ARBA00022679"/>
    </source>
</evidence>
<dbReference type="UniPathway" id="UPA00060"/>
<keyword evidence="4 11" id="KW-0808">Transferase</keyword>
<dbReference type="GO" id="GO:0005829">
    <property type="term" value="C:cytosol"/>
    <property type="evidence" value="ECO:0007669"/>
    <property type="project" value="TreeGrafter"/>
</dbReference>
<dbReference type="SUPFAM" id="SSF52402">
    <property type="entry name" value="Adenine nucleotide alpha hydrolases-like"/>
    <property type="match status" value="1"/>
</dbReference>
<dbReference type="PATRIC" id="fig|1769779.3.peg.744"/>
<dbReference type="PROSITE" id="PS50206">
    <property type="entry name" value="RHODANESE_3"/>
    <property type="match status" value="1"/>
</dbReference>
<keyword evidence="3 11" id="KW-0820">tRNA-binding</keyword>
<organism evidence="14 15">
    <name type="scientific">Microbulbifer aggregans</name>
    <dbReference type="NCBI Taxonomy" id="1769779"/>
    <lineage>
        <taxon>Bacteria</taxon>
        <taxon>Pseudomonadati</taxon>
        <taxon>Pseudomonadota</taxon>
        <taxon>Gammaproteobacteria</taxon>
        <taxon>Cellvibrionales</taxon>
        <taxon>Microbulbiferaceae</taxon>
        <taxon>Microbulbifer</taxon>
    </lineage>
</organism>
<keyword evidence="8 11" id="KW-0784">Thiamine biosynthesis</keyword>
<comment type="function">
    <text evidence="11">Catalyzes the ATP-dependent transfer of a sulfur to tRNA to produce 4-thiouridine in position 8 of tRNAs, which functions as a near-UV photosensor. Also catalyzes the transfer of sulfur to the sulfur carrier protein ThiS, forming ThiS-thiocarboxylate. This is a step in the synthesis of thiazole, in the thiamine biosynthesis pathway. The sulfur is donated as persulfide by IscS.</text>
</comment>
<name>A0A1C9W4Y1_9GAMM</name>
<dbReference type="InterPro" id="IPR026340">
    <property type="entry name" value="THII_Thiazole_biosynth_dom"/>
</dbReference>
<feature type="binding site" evidence="11">
    <location>
        <position position="298"/>
    </location>
    <ligand>
        <name>ATP</name>
        <dbReference type="ChEBI" id="CHEBI:30616"/>
    </ligand>
</feature>